<proteinExistence type="inferred from homology"/>
<dbReference type="InterPro" id="IPR005172">
    <property type="entry name" value="CRC"/>
</dbReference>
<accession>A0A2I0BDF7</accession>
<organism evidence="5 6">
    <name type="scientific">Apostasia shenzhenica</name>
    <dbReference type="NCBI Taxonomy" id="1088818"/>
    <lineage>
        <taxon>Eukaryota</taxon>
        <taxon>Viridiplantae</taxon>
        <taxon>Streptophyta</taxon>
        <taxon>Embryophyta</taxon>
        <taxon>Tracheophyta</taxon>
        <taxon>Spermatophyta</taxon>
        <taxon>Magnoliopsida</taxon>
        <taxon>Liliopsida</taxon>
        <taxon>Asparagales</taxon>
        <taxon>Orchidaceae</taxon>
        <taxon>Apostasioideae</taxon>
        <taxon>Apostasia</taxon>
    </lineage>
</organism>
<protein>
    <submittedName>
        <fullName evidence="5">Protein tesmin/TSO1-like CXC 3</fullName>
    </submittedName>
</protein>
<dbReference type="PANTHER" id="PTHR46159:SF6">
    <property type="entry name" value="OS12G0605300 PROTEIN"/>
    <property type="match status" value="1"/>
</dbReference>
<comment type="subcellular location">
    <subcellularLocation>
        <location evidence="1">Nucleus</location>
    </subcellularLocation>
</comment>
<keyword evidence="6" id="KW-1185">Reference proteome</keyword>
<dbReference type="EMBL" id="KZ451889">
    <property type="protein sequence ID" value="PKA65820.1"/>
    <property type="molecule type" value="Genomic_DNA"/>
</dbReference>
<dbReference type="PANTHER" id="PTHR46159">
    <property type="entry name" value="PROTEIN TESMIN/TSO1-LIKE CXC 2"/>
    <property type="match status" value="1"/>
</dbReference>
<feature type="domain" description="CRC" evidence="4">
    <location>
        <begin position="1"/>
        <end position="53"/>
    </location>
</feature>
<gene>
    <name evidence="5" type="primary">TCX3</name>
    <name evidence="5" type="ORF">AXF42_Ash017345</name>
</gene>
<evidence type="ECO:0000256" key="3">
    <source>
        <dbReference type="ARBA" id="ARBA00023242"/>
    </source>
</evidence>
<reference evidence="5 6" key="1">
    <citation type="journal article" date="2017" name="Nature">
        <title>The Apostasia genome and the evolution of orchids.</title>
        <authorList>
            <person name="Zhang G.Q."/>
            <person name="Liu K.W."/>
            <person name="Li Z."/>
            <person name="Lohaus R."/>
            <person name="Hsiao Y.Y."/>
            <person name="Niu S.C."/>
            <person name="Wang J.Y."/>
            <person name="Lin Y.C."/>
            <person name="Xu Q."/>
            <person name="Chen L.J."/>
            <person name="Yoshida K."/>
            <person name="Fujiwara S."/>
            <person name="Wang Z.W."/>
            <person name="Zhang Y.Q."/>
            <person name="Mitsuda N."/>
            <person name="Wang M."/>
            <person name="Liu G.H."/>
            <person name="Pecoraro L."/>
            <person name="Huang H.X."/>
            <person name="Xiao X.J."/>
            <person name="Lin M."/>
            <person name="Wu X.Y."/>
            <person name="Wu W.L."/>
            <person name="Chen Y.Y."/>
            <person name="Chang S.B."/>
            <person name="Sakamoto S."/>
            <person name="Ohme-Takagi M."/>
            <person name="Yagi M."/>
            <person name="Zeng S.J."/>
            <person name="Shen C.Y."/>
            <person name="Yeh C.M."/>
            <person name="Luo Y.B."/>
            <person name="Tsai W.C."/>
            <person name="Van de Peer Y."/>
            <person name="Liu Z.J."/>
        </authorList>
    </citation>
    <scope>NUCLEOTIDE SEQUENCE [LARGE SCALE GENOMIC DNA]</scope>
    <source>
        <strain evidence="6">cv. Shenzhen</strain>
        <tissue evidence="5">Stem</tissue>
    </source>
</reference>
<evidence type="ECO:0000256" key="2">
    <source>
        <dbReference type="ARBA" id="ARBA00007267"/>
    </source>
</evidence>
<dbReference type="InterPro" id="IPR033467">
    <property type="entry name" value="Tesmin/TSO1-like_CXC"/>
</dbReference>
<dbReference type="GO" id="GO:0003700">
    <property type="term" value="F:DNA-binding transcription factor activity"/>
    <property type="evidence" value="ECO:0007669"/>
    <property type="project" value="InterPro"/>
</dbReference>
<dbReference type="STRING" id="1088818.A0A2I0BDF7"/>
<dbReference type="Pfam" id="PF03638">
    <property type="entry name" value="TCR"/>
    <property type="match status" value="1"/>
</dbReference>
<evidence type="ECO:0000256" key="1">
    <source>
        <dbReference type="ARBA" id="ARBA00004123"/>
    </source>
</evidence>
<evidence type="ECO:0000313" key="5">
    <source>
        <dbReference type="EMBL" id="PKA65820.1"/>
    </source>
</evidence>
<sequence length="63" mass="7012">MQDNSLSPPTLTIQRKGCNCLKSQCMKDYCECYKAGVGCYVGCRCEGCKNFYGTKDGMFESNC</sequence>
<dbReference type="AlphaFoldDB" id="A0A2I0BDF7"/>
<name>A0A2I0BDF7_9ASPA</name>
<evidence type="ECO:0000259" key="4">
    <source>
        <dbReference type="PROSITE" id="PS51634"/>
    </source>
</evidence>
<dbReference type="PROSITE" id="PS51634">
    <property type="entry name" value="CRC"/>
    <property type="match status" value="1"/>
</dbReference>
<dbReference type="GO" id="GO:0005634">
    <property type="term" value="C:nucleus"/>
    <property type="evidence" value="ECO:0007669"/>
    <property type="project" value="UniProtKB-SubCell"/>
</dbReference>
<dbReference type="Proteomes" id="UP000236161">
    <property type="component" value="Unassembled WGS sequence"/>
</dbReference>
<dbReference type="OrthoDB" id="1921318at2759"/>
<dbReference type="InterPro" id="IPR044522">
    <property type="entry name" value="TSO1-like"/>
</dbReference>
<keyword evidence="3" id="KW-0539">Nucleus</keyword>
<comment type="similarity">
    <text evidence="2">Belongs to the lin-54 family.</text>
</comment>
<evidence type="ECO:0000313" key="6">
    <source>
        <dbReference type="Proteomes" id="UP000236161"/>
    </source>
</evidence>
<dbReference type="SMART" id="SM01114">
    <property type="entry name" value="CXC"/>
    <property type="match status" value="1"/>
</dbReference>